<dbReference type="GO" id="GO:0016491">
    <property type="term" value="F:oxidoreductase activity"/>
    <property type="evidence" value="ECO:0007669"/>
    <property type="project" value="UniProtKB-KW"/>
</dbReference>
<dbReference type="SUPFAM" id="SSF54665">
    <property type="entry name" value="CO dehydrogenase molybdoprotein N-domain-like"/>
    <property type="match status" value="1"/>
</dbReference>
<dbReference type="InterPro" id="IPR036856">
    <property type="entry name" value="Ald_Oxase/Xan_DH_a/b_sf"/>
</dbReference>
<proteinExistence type="predicted"/>
<dbReference type="SUPFAM" id="SSF56003">
    <property type="entry name" value="Molybdenum cofactor-binding domain"/>
    <property type="match status" value="1"/>
</dbReference>
<name>A0A124E384_MYCCR</name>
<evidence type="ECO:0000256" key="2">
    <source>
        <dbReference type="ARBA" id="ARBA00023002"/>
    </source>
</evidence>
<evidence type="ECO:0000256" key="1">
    <source>
        <dbReference type="ARBA" id="ARBA00022505"/>
    </source>
</evidence>
<dbReference type="OrthoDB" id="8428274at2"/>
<dbReference type="InterPro" id="IPR000674">
    <property type="entry name" value="Ald_Oxase/Xan_DH_a/b"/>
</dbReference>
<dbReference type="InterPro" id="IPR016208">
    <property type="entry name" value="Ald_Oxase/xanthine_DH-like"/>
</dbReference>
<feature type="domain" description="Aldehyde oxidase/xanthine dehydrogenase a/b hammerhead" evidence="3">
    <location>
        <begin position="20"/>
        <end position="128"/>
    </location>
</feature>
<dbReference type="PANTHER" id="PTHR11908:SF132">
    <property type="entry name" value="ALDEHYDE OXIDASE 1-RELATED"/>
    <property type="match status" value="1"/>
</dbReference>
<dbReference type="Pfam" id="PF01315">
    <property type="entry name" value="Ald_Xan_dh_C"/>
    <property type="match status" value="1"/>
</dbReference>
<dbReference type="PANTHER" id="PTHR11908">
    <property type="entry name" value="XANTHINE DEHYDROGENASE"/>
    <property type="match status" value="1"/>
</dbReference>
<reference evidence="5" key="2">
    <citation type="submission" date="2016-02" db="EMBL/GenBank/DDBJ databases">
        <title>Draft genome sequence of five rapidly growing Mycobacterium species.</title>
        <authorList>
            <person name="Katahira K."/>
            <person name="Gotou Y."/>
            <person name="Iida K."/>
            <person name="Ogura Y."/>
            <person name="Hayashi T."/>
        </authorList>
    </citation>
    <scope>NUCLEOTIDE SEQUENCE [LARGE SCALE GENOMIC DNA]</scope>
    <source>
        <strain evidence="5">JCM15298</strain>
    </source>
</reference>
<sequence>MTPSPLGGEIPRVDGRAKTTGTARYSADYREPDLVHAVLVSATTGLGTITAMETDAATRAPGVLAVYTPFAPLRLQPVAEGALGEKYRPLQDREVRFHGQAIGVVVADTFEHARDAAAMITVDYRSRTPRTSLADAGPGVSIAMPESGNKTVLAPGIASIDTALRDSEITVETTVTQPAQHAAAMEPHASVAVWSQNLLTLYTGTQFPGRAIAGITGALGLTPEQLRIISTYVGGGFGSRVLPWSDVILGAAAARELNRPVKLALTRSQVFSIVGHRSAVRQRVRLGARADGTLTAVSHESDAEAPAVGGWPMRTAAETTAALYRTPNLHVDQRQVFLDTPPTWAMRAPNEAPGAFAIETAMDELAVATGVDPMQLRLRNYATTLPGTNRRWTSKRLDECYRLGANRFGWERRTATPATTRDGQWLVGMGMATAIYPAAGRSANAVQVRFRDDGTVLASTSIMDIGTGAATALAIVIADAVGLPMDRIVTEVGDTILPPGPGAVGSRATGSMAPTARTAARAAIDNLVRAASTNPASPLADSGTPVSYAAGTLRTGNARIGFADLLQRMRIPAVDAIHSSADSISPQFAAHGFGAHFCEVRVNSLTGETRVARFTTVVDIGRVINAKAARSQVVGGVIFGIGHALLESDPIEPSGRLAAANLADYVVPVNADVPFIDAVCLDGDDPDFSEVGARGVGELGAVGSAAAIGNAVFNATGVRIRDLPIHPEDLLR</sequence>
<keyword evidence="1" id="KW-0500">Molybdenum</keyword>
<dbReference type="InterPro" id="IPR037165">
    <property type="entry name" value="AldOxase/xan_DH_Mopterin-bd_sf"/>
</dbReference>
<dbReference type="STRING" id="228230.RMCC_6135"/>
<keyword evidence="2" id="KW-0560">Oxidoreductase</keyword>
<dbReference type="Gene3D" id="3.30.365.10">
    <property type="entry name" value="Aldehyde oxidase/xanthine dehydrogenase, molybdopterin binding domain"/>
    <property type="match status" value="4"/>
</dbReference>
<reference evidence="5" key="1">
    <citation type="journal article" date="2016" name="Genome Announc.">
        <title>Draft Genome Sequences of Five Rapidly Growing Mycobacterium Species, M. thermoresistibile, M. fortuitum subsp. acetamidolyticum, M. canariasense, M. brisbanense, and M. novocastrense.</title>
        <authorList>
            <person name="Katahira K."/>
            <person name="Ogura Y."/>
            <person name="Gotoh Y."/>
            <person name="Hayashi T."/>
        </authorList>
    </citation>
    <scope>NUCLEOTIDE SEQUENCE [LARGE SCALE GENOMIC DNA]</scope>
    <source>
        <strain evidence="5">JCM15298</strain>
    </source>
</reference>
<evidence type="ECO:0000259" key="3">
    <source>
        <dbReference type="SMART" id="SM01008"/>
    </source>
</evidence>
<protein>
    <recommendedName>
        <fullName evidence="3">Aldehyde oxidase/xanthine dehydrogenase a/b hammerhead domain-containing protein</fullName>
    </recommendedName>
</protein>
<accession>A0A124E384</accession>
<evidence type="ECO:0000313" key="5">
    <source>
        <dbReference type="Proteomes" id="UP000069443"/>
    </source>
</evidence>
<dbReference type="GO" id="GO:0005506">
    <property type="term" value="F:iron ion binding"/>
    <property type="evidence" value="ECO:0007669"/>
    <property type="project" value="InterPro"/>
</dbReference>
<dbReference type="Proteomes" id="UP000069443">
    <property type="component" value="Unassembled WGS sequence"/>
</dbReference>
<dbReference type="Pfam" id="PF02738">
    <property type="entry name" value="MoCoBD_1"/>
    <property type="match status" value="1"/>
</dbReference>
<dbReference type="Pfam" id="PF20256">
    <property type="entry name" value="MoCoBD_2"/>
    <property type="match status" value="1"/>
</dbReference>
<dbReference type="AlphaFoldDB" id="A0A124E384"/>
<dbReference type="EMBL" id="BCSY01000129">
    <property type="protein sequence ID" value="GAS99170.1"/>
    <property type="molecule type" value="Genomic_DNA"/>
</dbReference>
<dbReference type="InterPro" id="IPR046867">
    <property type="entry name" value="AldOxase/xan_DH_MoCoBD2"/>
</dbReference>
<dbReference type="InterPro" id="IPR008274">
    <property type="entry name" value="AldOxase/xan_DH_MoCoBD1"/>
</dbReference>
<keyword evidence="5" id="KW-1185">Reference proteome</keyword>
<dbReference type="SMART" id="SM01008">
    <property type="entry name" value="Ald_Xan_dh_C"/>
    <property type="match status" value="1"/>
</dbReference>
<evidence type="ECO:0000313" key="4">
    <source>
        <dbReference type="EMBL" id="GAS99170.1"/>
    </source>
</evidence>
<organism evidence="4 5">
    <name type="scientific">Mycolicibacterium canariasense</name>
    <name type="common">Mycobacterium canariasense</name>
    <dbReference type="NCBI Taxonomy" id="228230"/>
    <lineage>
        <taxon>Bacteria</taxon>
        <taxon>Bacillati</taxon>
        <taxon>Actinomycetota</taxon>
        <taxon>Actinomycetes</taxon>
        <taxon>Mycobacteriales</taxon>
        <taxon>Mycobacteriaceae</taxon>
        <taxon>Mycolicibacterium</taxon>
    </lineage>
</organism>
<gene>
    <name evidence="4" type="ORF">RMCC_6135</name>
</gene>
<dbReference type="Gene3D" id="3.90.1170.50">
    <property type="entry name" value="Aldehyde oxidase/xanthine dehydrogenase, a/b hammerhead"/>
    <property type="match status" value="1"/>
</dbReference>
<comment type="caution">
    <text evidence="4">The sequence shown here is derived from an EMBL/GenBank/DDBJ whole genome shotgun (WGS) entry which is preliminary data.</text>
</comment>